<dbReference type="InterPro" id="IPR006268">
    <property type="entry name" value="DAHP_syn_2"/>
</dbReference>
<dbReference type="Proteomes" id="UP000295176">
    <property type="component" value="Unassembled WGS sequence"/>
</dbReference>
<dbReference type="InterPro" id="IPR052899">
    <property type="entry name" value="Class-I_DAHP_synthase"/>
</dbReference>
<dbReference type="NCBIfam" id="TIGR01361">
    <property type="entry name" value="DAHP_synth_Bsub"/>
    <property type="match status" value="1"/>
</dbReference>
<gene>
    <name evidence="5" type="ORF">C7957_1247</name>
    <name evidence="4" type="ORF">C8C76_10196</name>
</gene>
<dbReference type="Pfam" id="PF18152">
    <property type="entry name" value="DAHP_snth_FXD"/>
    <property type="match status" value="1"/>
</dbReference>
<dbReference type="GO" id="GO:0016740">
    <property type="term" value="F:transferase activity"/>
    <property type="evidence" value="ECO:0007669"/>
    <property type="project" value="UniProtKB-KW"/>
</dbReference>
<dbReference type="EMBL" id="SNXX01000024">
    <property type="protein sequence ID" value="TDP89409.1"/>
    <property type="molecule type" value="Genomic_DNA"/>
</dbReference>
<dbReference type="InterPro" id="IPR006218">
    <property type="entry name" value="DAHP1/KDSA"/>
</dbReference>
<dbReference type="NCBIfam" id="NF009239">
    <property type="entry name" value="PRK12595.1"/>
    <property type="match status" value="1"/>
</dbReference>
<evidence type="ECO:0000313" key="4">
    <source>
        <dbReference type="EMBL" id="PTW03455.1"/>
    </source>
</evidence>
<feature type="domain" description="DAHP synthetase I/KDSA" evidence="2">
    <location>
        <begin position="83"/>
        <end position="328"/>
    </location>
</feature>
<comment type="caution">
    <text evidence="4">The sequence shown here is derived from an EMBL/GenBank/DDBJ whole genome shotgun (WGS) entry which is preliminary data.</text>
</comment>
<reference evidence="4 6" key="1">
    <citation type="submission" date="2018-04" db="EMBL/GenBank/DDBJ databases">
        <title>Subsurface microbial communities from deep shales in Ohio and West Virginia, USA.</title>
        <authorList>
            <person name="Wrighton K."/>
        </authorList>
    </citation>
    <scope>NUCLEOTIDE SEQUENCE [LARGE SCALE GENOMIC DNA]</scope>
    <source>
        <strain evidence="5 7">MSL 7</strain>
        <strain evidence="4 6">WC1</strain>
    </source>
</reference>
<dbReference type="PANTHER" id="PTHR43018">
    <property type="entry name" value="PHOSPHO-2-DEHYDRO-3-DEOXYHEPTONATE ALDOLASE"/>
    <property type="match status" value="1"/>
</dbReference>
<dbReference type="GO" id="GO:0016832">
    <property type="term" value="F:aldehyde-lyase activity"/>
    <property type="evidence" value="ECO:0007669"/>
    <property type="project" value="InterPro"/>
</dbReference>
<feature type="domain" description="DAHP synthase ferredoxin-like" evidence="3">
    <location>
        <begin position="1"/>
        <end position="68"/>
    </location>
</feature>
<evidence type="ECO:0000313" key="5">
    <source>
        <dbReference type="EMBL" id="TDP89409.1"/>
    </source>
</evidence>
<dbReference type="OrthoDB" id="9780456at2"/>
<dbReference type="NCBIfam" id="NF006421">
    <property type="entry name" value="PRK08673.1"/>
    <property type="match status" value="1"/>
</dbReference>
<organism evidence="4 6">
    <name type="scientific">Halanaerobium saccharolyticum</name>
    <dbReference type="NCBI Taxonomy" id="43595"/>
    <lineage>
        <taxon>Bacteria</taxon>
        <taxon>Bacillati</taxon>
        <taxon>Bacillota</taxon>
        <taxon>Clostridia</taxon>
        <taxon>Halanaerobiales</taxon>
        <taxon>Halanaerobiaceae</taxon>
        <taxon>Halanaerobium</taxon>
    </lineage>
</organism>
<dbReference type="Gene3D" id="3.20.20.70">
    <property type="entry name" value="Aldolase class I"/>
    <property type="match status" value="1"/>
</dbReference>
<protein>
    <submittedName>
        <fullName evidence="4">3-deoxy-D-arabinoheptulosonate-7-phosphate synthase</fullName>
    </submittedName>
</protein>
<accession>A0A2T5RT66</accession>
<evidence type="ECO:0000313" key="6">
    <source>
        <dbReference type="Proteomes" id="UP000244089"/>
    </source>
</evidence>
<proteinExistence type="predicted"/>
<evidence type="ECO:0000259" key="3">
    <source>
        <dbReference type="Pfam" id="PF18152"/>
    </source>
</evidence>
<dbReference type="SUPFAM" id="SSF51569">
    <property type="entry name" value="Aldolase"/>
    <property type="match status" value="1"/>
</dbReference>
<dbReference type="Gene3D" id="3.30.70.1140">
    <property type="entry name" value="Phospho-2-dehydro-3-deoxyheptonate aldolase, domain 1"/>
    <property type="match status" value="1"/>
</dbReference>
<dbReference type="PANTHER" id="PTHR43018:SF2">
    <property type="entry name" value="PHOSPHO-2-DEHYDRO-3-DEOXYHEPTONATE ALDOLASE"/>
    <property type="match status" value="1"/>
</dbReference>
<evidence type="ECO:0000256" key="1">
    <source>
        <dbReference type="ARBA" id="ARBA00022679"/>
    </source>
</evidence>
<dbReference type="GO" id="GO:0009073">
    <property type="term" value="P:aromatic amino acid family biosynthetic process"/>
    <property type="evidence" value="ECO:0007669"/>
    <property type="project" value="InterPro"/>
</dbReference>
<dbReference type="AlphaFoldDB" id="A0A2T5RT66"/>
<dbReference type="Proteomes" id="UP000244089">
    <property type="component" value="Unassembled WGS sequence"/>
</dbReference>
<evidence type="ECO:0000313" key="7">
    <source>
        <dbReference type="Proteomes" id="UP000295176"/>
    </source>
</evidence>
<evidence type="ECO:0000259" key="2">
    <source>
        <dbReference type="Pfam" id="PF00793"/>
    </source>
</evidence>
<dbReference type="EMBL" id="QAXS01000001">
    <property type="protein sequence ID" value="PTW03455.1"/>
    <property type="molecule type" value="Genomic_DNA"/>
</dbReference>
<keyword evidence="1" id="KW-0808">Transferase</keyword>
<dbReference type="RefSeq" id="WP_108137587.1">
    <property type="nucleotide sequence ID" value="NZ_JBQPXQ010000008.1"/>
</dbReference>
<dbReference type="Pfam" id="PF00793">
    <property type="entry name" value="DAHP_synth_1"/>
    <property type="match status" value="1"/>
</dbReference>
<dbReference type="InterPro" id="IPR013785">
    <property type="entry name" value="Aldolase_TIM"/>
</dbReference>
<name>A0A2T5RT66_9FIRM</name>
<dbReference type="InterPro" id="IPR041071">
    <property type="entry name" value="DAHP_snth_FXD"/>
</dbReference>
<sequence>MIAVLKRDASQEDKDQVIEVIRGENFEVHPIQGVEKTVVGVLGDPARKSNLKEKLETMGAVEKVVLISDPYKLTSWNFKQEKTVIDLGDGVKVGGDEMTVMAGPCSVESREQIIETAKIVKAGGAQILRGGAFKPRTSPYSFQGLGEEGLKLMAEAREETGLKIVTELMDIEHIDVVCKYTDIIQIGARNMQNYSLLKEIGKLDKPVMLKRGMAATIKEWLLAAEYVMNNGNHNVILCERGVRTFGEETRNTMDLSSIPLVQQLSHLPVIADPSHGTGRWELVIPVARAAVAVGADGIMVEVHPDPQNALSDGPQSLKPKNFNLMMDELKAINNSLHTFESRERKIAYA</sequence>